<dbReference type="InterPro" id="IPR032675">
    <property type="entry name" value="LRR_dom_sf"/>
</dbReference>
<dbReference type="Gene3D" id="3.80.10.10">
    <property type="entry name" value="Ribonuclease Inhibitor"/>
    <property type="match status" value="1"/>
</dbReference>
<accession>A0A9N8K754</accession>
<evidence type="ECO:0000313" key="2">
    <source>
        <dbReference type="Proteomes" id="UP000714618"/>
    </source>
</evidence>
<comment type="caution">
    <text evidence="1">The sequence shown here is derived from an EMBL/GenBank/DDBJ whole genome shotgun (WGS) entry which is preliminary data.</text>
</comment>
<dbReference type="OrthoDB" id="2305901at2759"/>
<dbReference type="EMBL" id="CAIJEO010000013">
    <property type="protein sequence ID" value="CAD0101329.1"/>
    <property type="molecule type" value="Genomic_DNA"/>
</dbReference>
<organism evidence="1 2">
    <name type="scientific">Aureobasidium mustum</name>
    <dbReference type="NCBI Taxonomy" id="2773714"/>
    <lineage>
        <taxon>Eukaryota</taxon>
        <taxon>Fungi</taxon>
        <taxon>Dikarya</taxon>
        <taxon>Ascomycota</taxon>
        <taxon>Pezizomycotina</taxon>
        <taxon>Dothideomycetes</taxon>
        <taxon>Dothideomycetidae</taxon>
        <taxon>Dothideales</taxon>
        <taxon>Saccotheciaceae</taxon>
        <taxon>Aureobasidium</taxon>
    </lineage>
</organism>
<proteinExistence type="predicted"/>
<evidence type="ECO:0000313" key="1">
    <source>
        <dbReference type="EMBL" id="CAD0101329.1"/>
    </source>
</evidence>
<sequence>MSQLQYLEIVDFDHSILARSFIPLGSLSQLKSLKIGTSFFAYCSLEENPEDDPDFAHEIFLSVDSYNMFSGLTALEHLSISAHQYGHPGHLWRSISAYCSRLSSLEFVGELDLWSPAPFDAVKFNSLTDLTIDELRVTDMADDWAVDHMATCRAIRVIDNFAPKLQRLQCTTKSYISQQICTDWTEVHTPEDFFQDQD</sequence>
<reference evidence="1" key="1">
    <citation type="submission" date="2020-06" db="EMBL/GenBank/DDBJ databases">
        <authorList>
            <person name="Onetto C."/>
        </authorList>
    </citation>
    <scope>NUCLEOTIDE SEQUENCE</scope>
</reference>
<protein>
    <submittedName>
        <fullName evidence="1">Uncharacterized protein</fullName>
    </submittedName>
</protein>
<dbReference type="AlphaFoldDB" id="A0A9N8K754"/>
<dbReference type="SUPFAM" id="SSF52047">
    <property type="entry name" value="RNI-like"/>
    <property type="match status" value="1"/>
</dbReference>
<name>A0A9N8K754_9PEZI</name>
<gene>
    <name evidence="1" type="ORF">AWRI4233_LOCUS10154</name>
</gene>
<keyword evidence="2" id="KW-1185">Reference proteome</keyword>
<dbReference type="Proteomes" id="UP000714618">
    <property type="component" value="Unassembled WGS sequence"/>
</dbReference>